<dbReference type="PANTHER" id="PTHR39156">
    <property type="entry name" value="RIBONUCLEASE M5"/>
    <property type="match status" value="1"/>
</dbReference>
<protein>
    <submittedName>
        <fullName evidence="2">Ribonuclease M5</fullName>
        <ecNumber evidence="2">3.1.26.8</ecNumber>
    </submittedName>
</protein>
<comment type="caution">
    <text evidence="2">The sequence shown here is derived from an EMBL/GenBank/DDBJ whole genome shotgun (WGS) entry which is preliminary data.</text>
</comment>
<dbReference type="PROSITE" id="PS50880">
    <property type="entry name" value="TOPRIM"/>
    <property type="match status" value="1"/>
</dbReference>
<dbReference type="GO" id="GO:0043822">
    <property type="term" value="F:ribonuclease M5 activity"/>
    <property type="evidence" value="ECO:0007669"/>
    <property type="project" value="UniProtKB-EC"/>
</dbReference>
<evidence type="ECO:0000259" key="1">
    <source>
        <dbReference type="PROSITE" id="PS50880"/>
    </source>
</evidence>
<feature type="domain" description="Toprim" evidence="1">
    <location>
        <begin position="15"/>
        <end position="96"/>
    </location>
</feature>
<dbReference type="InterPro" id="IPR025156">
    <property type="entry name" value="RNase_M5_C"/>
</dbReference>
<organism evidence="2">
    <name type="scientific">termite gut metagenome</name>
    <dbReference type="NCBI Taxonomy" id="433724"/>
    <lineage>
        <taxon>unclassified sequences</taxon>
        <taxon>metagenomes</taxon>
        <taxon>organismal metagenomes</taxon>
    </lineage>
</organism>
<dbReference type="AlphaFoldDB" id="A0A5J4RAJ6"/>
<sequence length="192" mass="21736">MERKLISFFFIVKKPLIYVVEGIHDASRLQQVRPGISTFVIGGFGMNEETLATLGKLSEKNQLILLLDPDSAGTKLRQKIKEKVPETIDLFADQELCHQKHGKKIGIEHMTNSDLDELLHHEIEPQETAIITMVEIDDLGLMGQANSAWLRQEITKKLHLGHTNAKQFLVRLNYLGCQVCEIKEIISSLKPI</sequence>
<dbReference type="GO" id="GO:0006364">
    <property type="term" value="P:rRNA processing"/>
    <property type="evidence" value="ECO:0007669"/>
    <property type="project" value="TreeGrafter"/>
</dbReference>
<dbReference type="SUPFAM" id="SSF110455">
    <property type="entry name" value="Toprim domain"/>
    <property type="match status" value="1"/>
</dbReference>
<accession>A0A5J4RAJ6</accession>
<dbReference type="PANTHER" id="PTHR39156:SF1">
    <property type="entry name" value="RIBONUCLEASE M5"/>
    <property type="match status" value="1"/>
</dbReference>
<dbReference type="EC" id="3.1.26.8" evidence="2"/>
<dbReference type="EMBL" id="SNRY01001467">
    <property type="protein sequence ID" value="KAA6330712.1"/>
    <property type="molecule type" value="Genomic_DNA"/>
</dbReference>
<keyword evidence="2" id="KW-0378">Hydrolase</keyword>
<dbReference type="Gene3D" id="3.40.1360.10">
    <property type="match status" value="1"/>
</dbReference>
<dbReference type="InterPro" id="IPR006171">
    <property type="entry name" value="TOPRIM_dom"/>
</dbReference>
<evidence type="ECO:0000313" key="2">
    <source>
        <dbReference type="EMBL" id="KAA6330712.1"/>
    </source>
</evidence>
<reference evidence="2" key="1">
    <citation type="submission" date="2019-03" db="EMBL/GenBank/DDBJ databases">
        <title>Single cell metagenomics reveals metabolic interactions within the superorganism composed of flagellate Streblomastix strix and complex community of Bacteroidetes bacteria on its surface.</title>
        <authorList>
            <person name="Treitli S.C."/>
            <person name="Kolisko M."/>
            <person name="Husnik F."/>
            <person name="Keeling P."/>
            <person name="Hampl V."/>
        </authorList>
    </citation>
    <scope>NUCLEOTIDE SEQUENCE</scope>
    <source>
        <strain evidence="2">STM</strain>
    </source>
</reference>
<gene>
    <name evidence="2" type="ORF">EZS27_020612</name>
</gene>
<dbReference type="Pfam" id="PF01751">
    <property type="entry name" value="Toprim"/>
    <property type="match status" value="1"/>
</dbReference>
<name>A0A5J4RAJ6_9ZZZZ</name>
<dbReference type="Pfam" id="PF13331">
    <property type="entry name" value="DUF4093"/>
    <property type="match status" value="1"/>
</dbReference>
<proteinExistence type="predicted"/>